<keyword evidence="1" id="KW-0813">Transport</keyword>
<keyword evidence="8" id="KW-0175">Coiled coil</keyword>
<dbReference type="PROSITE" id="PS51095">
    <property type="entry name" value="PTS_EIIA_TYPE_3"/>
    <property type="match status" value="1"/>
</dbReference>
<sequence>MMIDTEQYSFQLILHSGNARSTAYEALQLVKSNAFKEGEKKLRTAKEEMVEAQKLHAKLLRIMANQEGELDMNLLLIHAEDHIASSSIAVEMSGELIELYERMENYER</sequence>
<evidence type="ECO:0000256" key="8">
    <source>
        <dbReference type="SAM" id="Coils"/>
    </source>
</evidence>
<evidence type="ECO:0000256" key="2">
    <source>
        <dbReference type="ARBA" id="ARBA00022597"/>
    </source>
</evidence>
<accession>A0A099I3H3</accession>
<keyword evidence="2" id="KW-0762">Sugar transport</keyword>
<keyword evidence="4" id="KW-0598">Phosphotransferase system</keyword>
<dbReference type="GO" id="GO:0046872">
    <property type="term" value="F:metal ion binding"/>
    <property type="evidence" value="ECO:0007669"/>
    <property type="project" value="UniProtKB-KW"/>
</dbReference>
<organism evidence="9 10">
    <name type="scientific">Clostridium innocuum</name>
    <dbReference type="NCBI Taxonomy" id="1522"/>
    <lineage>
        <taxon>Bacteria</taxon>
        <taxon>Bacillati</taxon>
        <taxon>Bacillota</taxon>
        <taxon>Clostridia</taxon>
        <taxon>Eubacteriales</taxon>
        <taxon>Clostridiaceae</taxon>
        <taxon>Clostridium</taxon>
    </lineage>
</organism>
<keyword evidence="6" id="KW-0479">Metal-binding</keyword>
<dbReference type="InterPro" id="IPR036542">
    <property type="entry name" value="PTS_IIA_lac/cel_sf"/>
</dbReference>
<keyword evidence="6" id="KW-0460">Magnesium</keyword>
<comment type="cofactor">
    <cofactor evidence="6">
        <name>Mg(2+)</name>
        <dbReference type="ChEBI" id="CHEBI:18420"/>
    </cofactor>
    <text evidence="6">Binds 1 Mg(2+) ion per trimer.</text>
</comment>
<evidence type="ECO:0000313" key="10">
    <source>
        <dbReference type="Proteomes" id="UP000030008"/>
    </source>
</evidence>
<dbReference type="Proteomes" id="UP000030008">
    <property type="component" value="Unassembled WGS sequence"/>
</dbReference>
<proteinExistence type="predicted"/>
<evidence type="ECO:0000256" key="7">
    <source>
        <dbReference type="PROSITE-ProRule" id="PRU00418"/>
    </source>
</evidence>
<evidence type="ECO:0000256" key="6">
    <source>
        <dbReference type="PIRSR" id="PIRSR000699-2"/>
    </source>
</evidence>
<feature type="active site" description="Tele-phosphohistidine intermediate" evidence="5">
    <location>
        <position position="78"/>
    </location>
</feature>
<dbReference type="PANTHER" id="PTHR34382">
    <property type="entry name" value="PTS SYSTEM N,N'-DIACETYLCHITOBIOSE-SPECIFIC EIIA COMPONENT"/>
    <property type="match status" value="1"/>
</dbReference>
<evidence type="ECO:0000256" key="3">
    <source>
        <dbReference type="ARBA" id="ARBA00022679"/>
    </source>
</evidence>
<gene>
    <name evidence="9" type="ORF">CIAN88_15675</name>
</gene>
<dbReference type="InterPro" id="IPR003188">
    <property type="entry name" value="PTS_IIA_lac/cel"/>
</dbReference>
<dbReference type="AlphaFoldDB" id="A0A099I3H3"/>
<keyword evidence="3" id="KW-0808">Transferase</keyword>
<name>A0A099I3H3_CLOIN</name>
<comment type="caution">
    <text evidence="9">The sequence shown here is derived from an EMBL/GenBank/DDBJ whole genome shotgun (WGS) entry which is preliminary data.</text>
</comment>
<protein>
    <recommendedName>
        <fullName evidence="11">PTS lactose/cellobiose transporter subunit IIA</fullName>
    </recommendedName>
</protein>
<evidence type="ECO:0000313" key="9">
    <source>
        <dbReference type="EMBL" id="KGJ52250.1"/>
    </source>
</evidence>
<dbReference type="GO" id="GO:0009401">
    <property type="term" value="P:phosphoenolpyruvate-dependent sugar phosphotransferase system"/>
    <property type="evidence" value="ECO:0007669"/>
    <property type="project" value="UniProtKB-KW"/>
</dbReference>
<evidence type="ECO:0008006" key="11">
    <source>
        <dbReference type="Google" id="ProtNLM"/>
    </source>
</evidence>
<evidence type="ECO:0000256" key="5">
    <source>
        <dbReference type="PIRSR" id="PIRSR000699-1"/>
    </source>
</evidence>
<dbReference type="PIRSF" id="PIRSF000699">
    <property type="entry name" value="PTS_IILac_III"/>
    <property type="match status" value="1"/>
</dbReference>
<dbReference type="EMBL" id="JQIF01000076">
    <property type="protein sequence ID" value="KGJ52250.1"/>
    <property type="molecule type" value="Genomic_DNA"/>
</dbReference>
<dbReference type="PANTHER" id="PTHR34382:SF7">
    <property type="entry name" value="PTS SYSTEM N,N'-DIACETYLCHITOBIOSE-SPECIFIC EIIA COMPONENT"/>
    <property type="match status" value="1"/>
</dbReference>
<dbReference type="Pfam" id="PF02255">
    <property type="entry name" value="PTS_IIA"/>
    <property type="match status" value="1"/>
</dbReference>
<dbReference type="SUPFAM" id="SSF46973">
    <property type="entry name" value="Enzyme IIa from lactose specific PTS, IIa-lac"/>
    <property type="match status" value="1"/>
</dbReference>
<dbReference type="Gene3D" id="1.20.58.80">
    <property type="entry name" value="Phosphotransferase system, lactose/cellobiose-type IIA subunit"/>
    <property type="match status" value="1"/>
</dbReference>
<feature type="modified residue" description="Phosphohistidine; by HPr" evidence="7">
    <location>
        <position position="78"/>
    </location>
</feature>
<dbReference type="RefSeq" id="WP_044906535.1">
    <property type="nucleotide sequence ID" value="NZ_JQIF01000076.1"/>
</dbReference>
<reference evidence="9 10" key="1">
    <citation type="submission" date="2014-08" db="EMBL/GenBank/DDBJ databases">
        <title>Clostridium innocuum, an unnegligible vancomycin-resistant pathogen causing extra-intestinal infections.</title>
        <authorList>
            <person name="Feng Y."/>
            <person name="Chiu C.-H."/>
        </authorList>
    </citation>
    <scope>NUCLEOTIDE SEQUENCE [LARGE SCALE GENOMIC DNA]</scope>
    <source>
        <strain evidence="9 10">AN88</strain>
    </source>
</reference>
<evidence type="ECO:0000256" key="4">
    <source>
        <dbReference type="ARBA" id="ARBA00022683"/>
    </source>
</evidence>
<evidence type="ECO:0000256" key="1">
    <source>
        <dbReference type="ARBA" id="ARBA00022448"/>
    </source>
</evidence>
<dbReference type="GO" id="GO:0016740">
    <property type="term" value="F:transferase activity"/>
    <property type="evidence" value="ECO:0007669"/>
    <property type="project" value="UniProtKB-KW"/>
</dbReference>
<feature type="coiled-coil region" evidence="8">
    <location>
        <begin position="35"/>
        <end position="62"/>
    </location>
</feature>
<feature type="binding site" evidence="6">
    <location>
        <position position="81"/>
    </location>
    <ligand>
        <name>Mg(2+)</name>
        <dbReference type="ChEBI" id="CHEBI:18420"/>
        <note>ligand shared between all trimeric partners</note>
    </ligand>
</feature>